<dbReference type="EMBL" id="BMRE01000001">
    <property type="protein sequence ID" value="GGU18275.1"/>
    <property type="molecule type" value="Genomic_DNA"/>
</dbReference>
<reference evidence="2" key="1">
    <citation type="journal article" date="2019" name="Int. J. Syst. Evol. Microbiol.">
        <title>The Global Catalogue of Microorganisms (GCM) 10K type strain sequencing project: providing services to taxonomists for standard genome sequencing and annotation.</title>
        <authorList>
            <consortium name="The Broad Institute Genomics Platform"/>
            <consortium name="The Broad Institute Genome Sequencing Center for Infectious Disease"/>
            <person name="Wu L."/>
            <person name="Ma J."/>
        </authorList>
    </citation>
    <scope>NUCLEOTIDE SEQUENCE [LARGE SCALE GENOMIC DNA]</scope>
    <source>
        <strain evidence="2">JCM 3296</strain>
    </source>
</reference>
<accession>A0ABQ2UB49</accession>
<evidence type="ECO:0000313" key="2">
    <source>
        <dbReference type="Proteomes" id="UP000649573"/>
    </source>
</evidence>
<evidence type="ECO:0000313" key="1">
    <source>
        <dbReference type="EMBL" id="GGU18275.1"/>
    </source>
</evidence>
<dbReference type="Gene3D" id="2.60.40.2880">
    <property type="entry name" value="MmpS1-5, C-terminal soluble domain"/>
    <property type="match status" value="1"/>
</dbReference>
<evidence type="ECO:0008006" key="3">
    <source>
        <dbReference type="Google" id="ProtNLM"/>
    </source>
</evidence>
<organism evidence="1 2">
    <name type="scientific">Lentzea flava</name>
    <dbReference type="NCBI Taxonomy" id="103732"/>
    <lineage>
        <taxon>Bacteria</taxon>
        <taxon>Bacillati</taxon>
        <taxon>Actinomycetota</taxon>
        <taxon>Actinomycetes</taxon>
        <taxon>Pseudonocardiales</taxon>
        <taxon>Pseudonocardiaceae</taxon>
        <taxon>Lentzea</taxon>
    </lineage>
</organism>
<name>A0ABQ2UB49_9PSEU</name>
<comment type="caution">
    <text evidence="1">The sequence shown here is derived from an EMBL/GenBank/DDBJ whole genome shotgun (WGS) entry which is preliminary data.</text>
</comment>
<dbReference type="RefSeq" id="WP_189252101.1">
    <property type="nucleotide sequence ID" value="NZ_BMRE01000001.1"/>
</dbReference>
<dbReference type="InterPro" id="IPR038468">
    <property type="entry name" value="MmpS_C"/>
</dbReference>
<gene>
    <name evidence="1" type="ORF">GCM10010178_07960</name>
</gene>
<protein>
    <recommendedName>
        <fullName evidence="3">Mycobacterium membrane protein</fullName>
    </recommendedName>
</protein>
<dbReference type="Proteomes" id="UP000649573">
    <property type="component" value="Unassembled WGS sequence"/>
</dbReference>
<keyword evidence="2" id="KW-1185">Reference proteome</keyword>
<proteinExistence type="predicted"/>
<sequence>MKTLVVLAVLAVIGTGTVVLVNHFGGWNTLIGKAWAITYEVTTEPAADGPVRIEYLENPDRYKKQTPQTVTKAVPVPFTHEVVINAGEKAGVTASPNGDQVASCRILLDGEKVLASAKAAPGQKVTCETVTTT</sequence>